<dbReference type="GO" id="GO:0006351">
    <property type="term" value="P:DNA-templated transcription"/>
    <property type="evidence" value="ECO:0007669"/>
    <property type="project" value="InterPro"/>
</dbReference>
<feature type="compositionally biased region" description="Polar residues" evidence="7">
    <location>
        <begin position="273"/>
        <end position="284"/>
    </location>
</feature>
<keyword evidence="10" id="KW-1185">Reference proteome</keyword>
<feature type="compositionally biased region" description="Low complexity" evidence="7">
    <location>
        <begin position="154"/>
        <end position="164"/>
    </location>
</feature>
<evidence type="ECO:0000256" key="4">
    <source>
        <dbReference type="ARBA" id="ARBA00023125"/>
    </source>
</evidence>
<evidence type="ECO:0000256" key="3">
    <source>
        <dbReference type="ARBA" id="ARBA00023015"/>
    </source>
</evidence>
<feature type="region of interest" description="Disordered" evidence="7">
    <location>
        <begin position="153"/>
        <end position="240"/>
    </location>
</feature>
<organism evidence="9 10">
    <name type="scientific">Coemansia biformis</name>
    <dbReference type="NCBI Taxonomy" id="1286918"/>
    <lineage>
        <taxon>Eukaryota</taxon>
        <taxon>Fungi</taxon>
        <taxon>Fungi incertae sedis</taxon>
        <taxon>Zoopagomycota</taxon>
        <taxon>Kickxellomycotina</taxon>
        <taxon>Kickxellomycetes</taxon>
        <taxon>Kickxellales</taxon>
        <taxon>Kickxellaceae</taxon>
        <taxon>Coemansia</taxon>
    </lineage>
</organism>
<dbReference type="GO" id="GO:0003677">
    <property type="term" value="F:DNA binding"/>
    <property type="evidence" value="ECO:0007669"/>
    <property type="project" value="UniProtKB-KW"/>
</dbReference>
<evidence type="ECO:0000256" key="6">
    <source>
        <dbReference type="ARBA" id="ARBA00023242"/>
    </source>
</evidence>
<evidence type="ECO:0000256" key="1">
    <source>
        <dbReference type="ARBA" id="ARBA00022723"/>
    </source>
</evidence>
<keyword evidence="6" id="KW-0539">Nucleus</keyword>
<sequence length="910" mass="99695">MTAQATPPLLKTCVKCGSEKPSCVNCIKYRCPCTYSPSARSLRPRQNLHRPRRPGTPAATDADAHGAEPVHGEAADPLAFLSDLADASLLGGSSFAQLMRPLSPDTQAALFGTATHMQLPATAPLSSPLFPPLLPFAPPTRPHQHSRIPLDYLSQSQQQQQQQQPLSAPTPTTGVGFRGLISTQTPPSHAMPPLARGSSDGGTATSLPAESPYVQHSRLSPTTLPGSPCARQTSAAGHNPDAIARGIIDVIRGLGVQTAGDPASAAPDRIERSGSTAASVSSIGSPADSHSPLAANAGADPRQIEATLPQLVPDSLDNMLKAYFRYQYPSSGIVLEEFFWYRYYRNMLTPLIIYAMLAVATWNLASDEDDEGGGTYGTVHEVFYRVAKQFVEDAMDEAHLRSVQGLLVLANYEALVGRWGTMWNHTTMARRLAEGIIFRDTDFPWSDVQQDEFDFEYQRVRRAYWHSLINDIWASVLMDKQIGGIEILLPPMPTYDFTYRNIRLLHLDTAPGYRVSLGPEALRDPQLGGTAACGELFLLIGGINNVVFLFQHASQPPPFKTFIDYEMRLTDWYLSLPENVRLNESTIAQFTATAARADLGEVISMHIFWNFARLLLMRMGLVLSLGEDPSLLRNIFSTQAFYTTDSSALQFYQASMPILTPDKAASYDEWLFHFCRCMCLQSSQNVVNLLKLGEHHCVHPGHFGAGLSLPLVQVVSVSMGLVSSPDPQVVRIALDHLLTVIRTLLRLKHWFNTALLLLHLFLSMQDPGLVLPASACVSSAPSAAAMDTDAPTDAAAALRDIEASCPFPAAHLITELMRRLHMPFEQFVKETIRAVRMSSPTKDRVDPCISPLLRHLPEQLHVVADAAAAAAAPEPEWFKYAPSYLRSAWKRLVRSYRSARADAGSAADGE</sequence>
<evidence type="ECO:0000313" key="10">
    <source>
        <dbReference type="Proteomes" id="UP001143981"/>
    </source>
</evidence>
<keyword evidence="5" id="KW-0804">Transcription</keyword>
<dbReference type="EMBL" id="JANBOI010000300">
    <property type="protein sequence ID" value="KAJ1731694.1"/>
    <property type="molecule type" value="Genomic_DNA"/>
</dbReference>
<dbReference type="GO" id="GO:0008270">
    <property type="term" value="F:zinc ion binding"/>
    <property type="evidence" value="ECO:0007669"/>
    <property type="project" value="InterPro"/>
</dbReference>
<evidence type="ECO:0000256" key="5">
    <source>
        <dbReference type="ARBA" id="ARBA00023163"/>
    </source>
</evidence>
<dbReference type="OrthoDB" id="416217at2759"/>
<dbReference type="AlphaFoldDB" id="A0A9W8CYP8"/>
<proteinExistence type="predicted"/>
<name>A0A9W8CYP8_9FUNG</name>
<evidence type="ECO:0000313" key="9">
    <source>
        <dbReference type="EMBL" id="KAJ1731694.1"/>
    </source>
</evidence>
<dbReference type="CDD" id="cd12148">
    <property type="entry name" value="fungal_TF_MHR"/>
    <property type="match status" value="1"/>
</dbReference>
<dbReference type="InterPro" id="IPR001138">
    <property type="entry name" value="Zn2Cys6_DnaBD"/>
</dbReference>
<keyword evidence="3" id="KW-0805">Transcription regulation</keyword>
<dbReference type="Pfam" id="PF04082">
    <property type="entry name" value="Fungal_trans"/>
    <property type="match status" value="1"/>
</dbReference>
<feature type="compositionally biased region" description="Polar residues" evidence="7">
    <location>
        <begin position="217"/>
        <end position="236"/>
    </location>
</feature>
<evidence type="ECO:0000259" key="8">
    <source>
        <dbReference type="Pfam" id="PF04082"/>
    </source>
</evidence>
<feature type="region of interest" description="Disordered" evidence="7">
    <location>
        <begin position="39"/>
        <end position="69"/>
    </location>
</feature>
<dbReference type="PANTHER" id="PTHR31313:SF81">
    <property type="entry name" value="TY1 ENHANCER ACTIVATOR"/>
    <property type="match status" value="1"/>
</dbReference>
<dbReference type="GO" id="GO:0000981">
    <property type="term" value="F:DNA-binding transcription factor activity, RNA polymerase II-specific"/>
    <property type="evidence" value="ECO:0007669"/>
    <property type="project" value="InterPro"/>
</dbReference>
<protein>
    <recommendedName>
        <fullName evidence="8">Xylanolytic transcriptional activator regulatory domain-containing protein</fullName>
    </recommendedName>
</protein>
<keyword evidence="4" id="KW-0238">DNA-binding</keyword>
<comment type="caution">
    <text evidence="9">The sequence shown here is derived from an EMBL/GenBank/DDBJ whole genome shotgun (WGS) entry which is preliminary data.</text>
</comment>
<feature type="compositionally biased region" description="Basic residues" evidence="7">
    <location>
        <begin position="42"/>
        <end position="53"/>
    </location>
</feature>
<gene>
    <name evidence="9" type="ORF">LPJ61_002404</name>
</gene>
<dbReference type="CDD" id="cd00067">
    <property type="entry name" value="GAL4"/>
    <property type="match status" value="1"/>
</dbReference>
<dbReference type="InterPro" id="IPR051615">
    <property type="entry name" value="Transcr_Regulatory_Elem"/>
</dbReference>
<keyword evidence="1" id="KW-0479">Metal-binding</keyword>
<evidence type="ECO:0000256" key="2">
    <source>
        <dbReference type="ARBA" id="ARBA00022833"/>
    </source>
</evidence>
<feature type="region of interest" description="Disordered" evidence="7">
    <location>
        <begin position="258"/>
        <end position="296"/>
    </location>
</feature>
<dbReference type="Proteomes" id="UP001143981">
    <property type="component" value="Unassembled WGS sequence"/>
</dbReference>
<dbReference type="PANTHER" id="PTHR31313">
    <property type="entry name" value="TY1 ENHANCER ACTIVATOR"/>
    <property type="match status" value="1"/>
</dbReference>
<evidence type="ECO:0000256" key="7">
    <source>
        <dbReference type="SAM" id="MobiDB-lite"/>
    </source>
</evidence>
<accession>A0A9W8CYP8</accession>
<keyword evidence="2" id="KW-0862">Zinc</keyword>
<reference evidence="9" key="1">
    <citation type="submission" date="2022-07" db="EMBL/GenBank/DDBJ databases">
        <title>Phylogenomic reconstructions and comparative analyses of Kickxellomycotina fungi.</title>
        <authorList>
            <person name="Reynolds N.K."/>
            <person name="Stajich J.E."/>
            <person name="Barry K."/>
            <person name="Grigoriev I.V."/>
            <person name="Crous P."/>
            <person name="Smith M.E."/>
        </authorList>
    </citation>
    <scope>NUCLEOTIDE SEQUENCE</scope>
    <source>
        <strain evidence="9">BCRC 34381</strain>
    </source>
</reference>
<feature type="domain" description="Xylanolytic transcriptional activator regulatory" evidence="8">
    <location>
        <begin position="320"/>
        <end position="481"/>
    </location>
</feature>
<dbReference type="InterPro" id="IPR007219">
    <property type="entry name" value="XnlR_reg_dom"/>
</dbReference>